<feature type="non-terminal residue" evidence="1">
    <location>
        <position position="174"/>
    </location>
</feature>
<keyword evidence="2" id="KW-1185">Reference proteome</keyword>
<dbReference type="AlphaFoldDB" id="A0A9P4P4K7"/>
<name>A0A9P4P4K7_9PEZI</name>
<dbReference type="InterPro" id="IPR012674">
    <property type="entry name" value="Calycin"/>
</dbReference>
<accession>A0A9P4P4K7</accession>
<proteinExistence type="predicted"/>
<dbReference type="PANTHER" id="PTHR38115">
    <property type="entry name" value="LIPOCALIN-LIKE DOMAIN-CONTAINING PROTEIN"/>
    <property type="match status" value="1"/>
</dbReference>
<reference evidence="1" key="1">
    <citation type="journal article" date="2020" name="Stud. Mycol.">
        <title>101 Dothideomycetes genomes: a test case for predicting lifestyles and emergence of pathogens.</title>
        <authorList>
            <person name="Haridas S."/>
            <person name="Albert R."/>
            <person name="Binder M."/>
            <person name="Bloem J."/>
            <person name="Labutti K."/>
            <person name="Salamov A."/>
            <person name="Andreopoulos B."/>
            <person name="Baker S."/>
            <person name="Barry K."/>
            <person name="Bills G."/>
            <person name="Bluhm B."/>
            <person name="Cannon C."/>
            <person name="Castanera R."/>
            <person name="Culley D."/>
            <person name="Daum C."/>
            <person name="Ezra D."/>
            <person name="Gonzalez J."/>
            <person name="Henrissat B."/>
            <person name="Kuo A."/>
            <person name="Liang C."/>
            <person name="Lipzen A."/>
            <person name="Lutzoni F."/>
            <person name="Magnuson J."/>
            <person name="Mondo S."/>
            <person name="Nolan M."/>
            <person name="Ohm R."/>
            <person name="Pangilinan J."/>
            <person name="Park H.-J."/>
            <person name="Ramirez L."/>
            <person name="Alfaro M."/>
            <person name="Sun H."/>
            <person name="Tritt A."/>
            <person name="Yoshinaga Y."/>
            <person name="Zwiers L.-H."/>
            <person name="Turgeon B."/>
            <person name="Goodwin S."/>
            <person name="Spatafora J."/>
            <person name="Crous P."/>
            <person name="Grigoriev I."/>
        </authorList>
    </citation>
    <scope>NUCLEOTIDE SEQUENCE</scope>
    <source>
        <strain evidence="1">CBS 130266</strain>
    </source>
</reference>
<comment type="caution">
    <text evidence="1">The sequence shown here is derived from an EMBL/GenBank/DDBJ whole genome shotgun (WGS) entry which is preliminary data.</text>
</comment>
<dbReference type="OrthoDB" id="425354at2759"/>
<sequence>MAAPAEKTIHDLNGTWTMNKQLSDQTDPILQLQGIGWIIRKAIGMMTVTLVTKQYKDDEGVVHIDIEQPGAAGIKGTTELRQLDGTWREHEDHVFGAVKGHTKWIKIADLKDNDADEAYLKKGWAQETLDDEAIDAYVESVGNGWTARQIWGFEDVDVGGKKERRFVRHVVVKK</sequence>
<dbReference type="EMBL" id="MU007010">
    <property type="protein sequence ID" value="KAF2436499.1"/>
    <property type="molecule type" value="Genomic_DNA"/>
</dbReference>
<dbReference type="Proteomes" id="UP000800235">
    <property type="component" value="Unassembled WGS sequence"/>
</dbReference>
<organism evidence="1 2">
    <name type="scientific">Tothia fuscella</name>
    <dbReference type="NCBI Taxonomy" id="1048955"/>
    <lineage>
        <taxon>Eukaryota</taxon>
        <taxon>Fungi</taxon>
        <taxon>Dikarya</taxon>
        <taxon>Ascomycota</taxon>
        <taxon>Pezizomycotina</taxon>
        <taxon>Dothideomycetes</taxon>
        <taxon>Pleosporomycetidae</taxon>
        <taxon>Venturiales</taxon>
        <taxon>Cylindrosympodiaceae</taxon>
        <taxon>Tothia</taxon>
    </lineage>
</organism>
<dbReference type="PANTHER" id="PTHR38115:SF1">
    <property type="entry name" value="LIPOCALIN-LIKE DOMAIN-CONTAINING PROTEIN"/>
    <property type="match status" value="1"/>
</dbReference>
<dbReference type="InterPro" id="IPR053037">
    <property type="entry name" value="Pericyclase_pydY-like"/>
</dbReference>
<protein>
    <submittedName>
        <fullName evidence="1">Uncharacterized protein</fullName>
    </submittedName>
</protein>
<evidence type="ECO:0000313" key="2">
    <source>
        <dbReference type="Proteomes" id="UP000800235"/>
    </source>
</evidence>
<gene>
    <name evidence="1" type="ORF">EJ08DRAFT_602467</name>
</gene>
<evidence type="ECO:0000313" key="1">
    <source>
        <dbReference type="EMBL" id="KAF2436499.1"/>
    </source>
</evidence>
<dbReference type="Gene3D" id="2.40.128.20">
    <property type="match status" value="1"/>
</dbReference>